<evidence type="ECO:0000259" key="2">
    <source>
        <dbReference type="PROSITE" id="PS50097"/>
    </source>
</evidence>
<dbReference type="EMBL" id="KV424083">
    <property type="protein sequence ID" value="KZT51975.1"/>
    <property type="molecule type" value="Genomic_DNA"/>
</dbReference>
<accession>A0A165D353</accession>
<dbReference type="SUPFAM" id="SSF54695">
    <property type="entry name" value="POZ domain"/>
    <property type="match status" value="1"/>
</dbReference>
<dbReference type="SMART" id="SM00225">
    <property type="entry name" value="BTB"/>
    <property type="match status" value="2"/>
</dbReference>
<sequence>MGYASDDQDVLPPHPGLTLSSITDASSIATTRPGSRLDVVAEEFPLPPPLFGTGVEDADVILRGKDDVDLYAHAIMLKRASPVFANALGELSPEVPVLNIDAEGRTIDMLLQYIYPDCRPEVGQDLDAFLAVLQLAVVYQVGHVMQLLRKMLVKPEILNNYPIRIYAAATRWRFNEEADIAAEATGKLDLAQVGEKEVGNISATDLVKLMTRHRRRRGDILEALKGWKSALCKTCQGMPGDSWSMRYYVRAVDEIKKRPGTDMIFSEQFVHQEVGKTNCPECDNYFVLSQRMKDLKQAATQSMRRHSPSYSRKSVQSTASQVSPMTPVPSTPQMDNIFSEGDCILRSIDSQDIRVYRRILIQASHFWKHLFSLPQSQPDIDPRDPESAMPIVDCTERGRTLKLLLQLIYPVPKPQFRTFAQIEPVLEAAHKFEMDSALQHLAGILREPHFIQLDPVRVYALACRYELPDVARLASSFTLRSDLEQTAEESVFGLSAISFLRLLQFRDTRAAQIAAILTERPPPSPCEQCKIAWASNWLRLALEEIRRRPVSDAIFSLSFVTKSFDVEQVRRSFDRIGYHQCNNIFNIADHDWLQELKKKIDQLPESLDPDDL</sequence>
<feature type="region of interest" description="Disordered" evidence="1">
    <location>
        <begin position="302"/>
        <end position="330"/>
    </location>
</feature>
<evidence type="ECO:0000313" key="4">
    <source>
        <dbReference type="Proteomes" id="UP000076842"/>
    </source>
</evidence>
<evidence type="ECO:0000313" key="3">
    <source>
        <dbReference type="EMBL" id="KZT51975.1"/>
    </source>
</evidence>
<proteinExistence type="predicted"/>
<feature type="compositionally biased region" description="Polar residues" evidence="1">
    <location>
        <begin position="302"/>
        <end position="324"/>
    </location>
</feature>
<dbReference type="Proteomes" id="UP000076842">
    <property type="component" value="Unassembled WGS sequence"/>
</dbReference>
<dbReference type="STRING" id="1353952.A0A165D353"/>
<feature type="domain" description="BTB" evidence="2">
    <location>
        <begin position="58"/>
        <end position="115"/>
    </location>
</feature>
<dbReference type="Gene3D" id="3.30.710.10">
    <property type="entry name" value="Potassium Channel Kv1.1, Chain A"/>
    <property type="match status" value="2"/>
</dbReference>
<protein>
    <recommendedName>
        <fullName evidence="2">BTB domain-containing protein</fullName>
    </recommendedName>
</protein>
<dbReference type="InParanoid" id="A0A165D353"/>
<dbReference type="PROSITE" id="PS50097">
    <property type="entry name" value="BTB"/>
    <property type="match status" value="1"/>
</dbReference>
<reference evidence="3 4" key="1">
    <citation type="journal article" date="2016" name="Mol. Biol. Evol.">
        <title>Comparative Genomics of Early-Diverging Mushroom-Forming Fungi Provides Insights into the Origins of Lignocellulose Decay Capabilities.</title>
        <authorList>
            <person name="Nagy L.G."/>
            <person name="Riley R."/>
            <person name="Tritt A."/>
            <person name="Adam C."/>
            <person name="Daum C."/>
            <person name="Floudas D."/>
            <person name="Sun H."/>
            <person name="Yadav J.S."/>
            <person name="Pangilinan J."/>
            <person name="Larsson K.H."/>
            <person name="Matsuura K."/>
            <person name="Barry K."/>
            <person name="Labutti K."/>
            <person name="Kuo R."/>
            <person name="Ohm R.A."/>
            <person name="Bhattacharya S.S."/>
            <person name="Shirouzu T."/>
            <person name="Yoshinaga Y."/>
            <person name="Martin F.M."/>
            <person name="Grigoriev I.V."/>
            <person name="Hibbett D.S."/>
        </authorList>
    </citation>
    <scope>NUCLEOTIDE SEQUENCE [LARGE SCALE GENOMIC DNA]</scope>
    <source>
        <strain evidence="3 4">HHB12733</strain>
    </source>
</reference>
<organism evidence="3 4">
    <name type="scientific">Calocera cornea HHB12733</name>
    <dbReference type="NCBI Taxonomy" id="1353952"/>
    <lineage>
        <taxon>Eukaryota</taxon>
        <taxon>Fungi</taxon>
        <taxon>Dikarya</taxon>
        <taxon>Basidiomycota</taxon>
        <taxon>Agaricomycotina</taxon>
        <taxon>Dacrymycetes</taxon>
        <taxon>Dacrymycetales</taxon>
        <taxon>Dacrymycetaceae</taxon>
        <taxon>Calocera</taxon>
    </lineage>
</organism>
<dbReference type="PANTHER" id="PTHR22744:SF17">
    <property type="entry name" value="BTB DOMAIN-CONTAINING PROTEIN"/>
    <property type="match status" value="1"/>
</dbReference>
<dbReference type="CDD" id="cd18186">
    <property type="entry name" value="BTB_POZ_ZBTB_KLHL-like"/>
    <property type="match status" value="1"/>
</dbReference>
<name>A0A165D353_9BASI</name>
<dbReference type="InterPro" id="IPR000210">
    <property type="entry name" value="BTB/POZ_dom"/>
</dbReference>
<dbReference type="OrthoDB" id="71307at2759"/>
<dbReference type="AlphaFoldDB" id="A0A165D353"/>
<keyword evidence="4" id="KW-1185">Reference proteome</keyword>
<dbReference type="Pfam" id="PF00651">
    <property type="entry name" value="BTB"/>
    <property type="match status" value="2"/>
</dbReference>
<evidence type="ECO:0000256" key="1">
    <source>
        <dbReference type="SAM" id="MobiDB-lite"/>
    </source>
</evidence>
<gene>
    <name evidence="3" type="ORF">CALCODRAFT_109677</name>
</gene>
<dbReference type="InterPro" id="IPR011333">
    <property type="entry name" value="SKP1/BTB/POZ_sf"/>
</dbReference>
<dbReference type="PANTHER" id="PTHR22744">
    <property type="entry name" value="HELIX LOOP HELIX PROTEIN 21-RELATED"/>
    <property type="match status" value="1"/>
</dbReference>